<evidence type="ECO:0000313" key="2">
    <source>
        <dbReference type="Proteomes" id="UP000708148"/>
    </source>
</evidence>
<proteinExistence type="predicted"/>
<accession>A0A8S1J8H6</accession>
<protein>
    <submittedName>
        <fullName evidence="1">Uncharacterized protein</fullName>
    </submittedName>
</protein>
<dbReference type="AlphaFoldDB" id="A0A8S1J8H6"/>
<reference evidence="1" key="1">
    <citation type="submission" date="2020-12" db="EMBL/GenBank/DDBJ databases">
        <authorList>
            <person name="Iha C."/>
        </authorList>
    </citation>
    <scope>NUCLEOTIDE SEQUENCE</scope>
</reference>
<gene>
    <name evidence="1" type="ORF">OSTQU699_LOCUS7559</name>
</gene>
<sequence>MQPATRAPALGLLAFGLPPRSRHPRFWDRLRTAAIWLLPQASHPLTVLEAVPAVVLRGSLSLSKLLVGEGGLVLSRLVNLLKLEERTTLPDVDRLLIAQGTRIVDLQWKRPGEQVSPGQHPGSNPYVACAHMNPWIYEIREFARRNGQLLQHSELQMMIGLSE</sequence>
<dbReference type="Proteomes" id="UP000708148">
    <property type="component" value="Unassembled WGS sequence"/>
</dbReference>
<name>A0A8S1J8H6_9CHLO</name>
<organism evidence="1 2">
    <name type="scientific">Ostreobium quekettii</name>
    <dbReference type="NCBI Taxonomy" id="121088"/>
    <lineage>
        <taxon>Eukaryota</taxon>
        <taxon>Viridiplantae</taxon>
        <taxon>Chlorophyta</taxon>
        <taxon>core chlorophytes</taxon>
        <taxon>Ulvophyceae</taxon>
        <taxon>TCBD clade</taxon>
        <taxon>Bryopsidales</taxon>
        <taxon>Ostreobineae</taxon>
        <taxon>Ostreobiaceae</taxon>
        <taxon>Ostreobium</taxon>
    </lineage>
</organism>
<keyword evidence="2" id="KW-1185">Reference proteome</keyword>
<comment type="caution">
    <text evidence="1">The sequence shown here is derived from an EMBL/GenBank/DDBJ whole genome shotgun (WGS) entry which is preliminary data.</text>
</comment>
<dbReference type="EMBL" id="CAJHUC010001740">
    <property type="protein sequence ID" value="CAD7702202.1"/>
    <property type="molecule type" value="Genomic_DNA"/>
</dbReference>
<evidence type="ECO:0000313" key="1">
    <source>
        <dbReference type="EMBL" id="CAD7702202.1"/>
    </source>
</evidence>